<proteinExistence type="predicted"/>
<dbReference type="STRING" id="747682.MALL_0073"/>
<dbReference type="EMBL" id="ADNC01000006">
    <property type="protein sequence ID" value="EFF41720.1"/>
    <property type="molecule type" value="Genomic_DNA"/>
</dbReference>
<protein>
    <submittedName>
        <fullName evidence="1">Conserved domain protein</fullName>
    </submittedName>
</protein>
<accession>D4XV96</accession>
<evidence type="ECO:0000313" key="2">
    <source>
        <dbReference type="Proteomes" id="UP000004757"/>
    </source>
</evidence>
<dbReference type="AlphaFoldDB" id="D4XV96"/>
<name>D4XV96_9BACT</name>
<comment type="caution">
    <text evidence="1">The sequence shown here is derived from an EMBL/GenBank/DDBJ whole genome shotgun (WGS) entry which is preliminary data.</text>
</comment>
<dbReference type="RefSeq" id="WP_005683234.1">
    <property type="nucleotide sequence ID" value="NZ_ADNC01000006.1"/>
</dbReference>
<reference evidence="1 2" key="1">
    <citation type="submission" date="2010-03" db="EMBL/GenBank/DDBJ databases">
        <authorList>
            <person name="Glass J.I."/>
            <person name="Benders G.A."/>
            <person name="Durkin A.S."/>
            <person name="Farmerie W.G."/>
            <person name="Hlavinka K."/>
            <person name="Hostetler J."/>
            <person name="Jackson J."/>
            <person name="May M.A."/>
            <person name="Miller R.H."/>
            <person name="Paralanov V."/>
            <person name="Radune D."/>
            <person name="Szczypinski B."/>
            <person name="Brown D.R."/>
        </authorList>
    </citation>
    <scope>NUCLEOTIDE SEQUENCE [LARGE SCALE GENOMIC DNA]</scope>
    <source>
        <strain evidence="1 2">A21JP2</strain>
    </source>
</reference>
<organism evidence="1 2">
    <name type="scientific">Mycoplasmopsis alligatoris A21JP2</name>
    <dbReference type="NCBI Taxonomy" id="747682"/>
    <lineage>
        <taxon>Bacteria</taxon>
        <taxon>Bacillati</taxon>
        <taxon>Mycoplasmatota</taxon>
        <taxon>Mycoplasmoidales</taxon>
        <taxon>Metamycoplasmataceae</taxon>
        <taxon>Mycoplasmopsis</taxon>
    </lineage>
</organism>
<sequence>MYTIIAKNNLIIDSLSIYDNDENEKLFNYITKKLFEEILYKQVSKNTKHDKIY</sequence>
<dbReference type="Proteomes" id="UP000004757">
    <property type="component" value="Unassembled WGS sequence"/>
</dbReference>
<gene>
    <name evidence="1" type="ORF">MALL_0073</name>
</gene>
<evidence type="ECO:0000313" key="1">
    <source>
        <dbReference type="EMBL" id="EFF41720.1"/>
    </source>
</evidence>
<keyword evidence="2" id="KW-1185">Reference proteome</keyword>